<proteinExistence type="predicted"/>
<reference evidence="1" key="1">
    <citation type="journal article" date="2014" name="Int. J. Syst. Evol. Microbiol.">
        <title>Complete genome sequence of Corynebacterium casei LMG S-19264T (=DSM 44701T), isolated from a smear-ripened cheese.</title>
        <authorList>
            <consortium name="US DOE Joint Genome Institute (JGI-PGF)"/>
            <person name="Walter F."/>
            <person name="Albersmeier A."/>
            <person name="Kalinowski J."/>
            <person name="Ruckert C."/>
        </authorList>
    </citation>
    <scope>NUCLEOTIDE SEQUENCE</scope>
    <source>
        <strain evidence="1">CGMCC 1.12506</strain>
    </source>
</reference>
<dbReference type="EMBL" id="BMFG01000013">
    <property type="protein sequence ID" value="GGD35138.1"/>
    <property type="molecule type" value="Genomic_DNA"/>
</dbReference>
<dbReference type="Proteomes" id="UP000625735">
    <property type="component" value="Unassembled WGS sequence"/>
</dbReference>
<organism evidence="1 2">
    <name type="scientific">Flavobacterium orientale</name>
    <dbReference type="NCBI Taxonomy" id="1756020"/>
    <lineage>
        <taxon>Bacteria</taxon>
        <taxon>Pseudomonadati</taxon>
        <taxon>Bacteroidota</taxon>
        <taxon>Flavobacteriia</taxon>
        <taxon>Flavobacteriales</taxon>
        <taxon>Flavobacteriaceae</taxon>
        <taxon>Flavobacterium</taxon>
    </lineage>
</organism>
<evidence type="ECO:0000313" key="2">
    <source>
        <dbReference type="Proteomes" id="UP000625735"/>
    </source>
</evidence>
<protein>
    <recommendedName>
        <fullName evidence="3">Outer membrane protein beta-barrel domain-containing protein</fullName>
    </recommendedName>
</protein>
<name>A0A917DH58_9FLAO</name>
<gene>
    <name evidence="1" type="ORF">GCM10011343_26250</name>
</gene>
<evidence type="ECO:0008006" key="3">
    <source>
        <dbReference type="Google" id="ProtNLM"/>
    </source>
</evidence>
<dbReference type="AlphaFoldDB" id="A0A917DH58"/>
<evidence type="ECO:0000313" key="1">
    <source>
        <dbReference type="EMBL" id="GGD35138.1"/>
    </source>
</evidence>
<accession>A0A917DH58</accession>
<keyword evidence="2" id="KW-1185">Reference proteome</keyword>
<reference evidence="1" key="2">
    <citation type="submission" date="2020-09" db="EMBL/GenBank/DDBJ databases">
        <authorList>
            <person name="Sun Q."/>
            <person name="Zhou Y."/>
        </authorList>
    </citation>
    <scope>NUCLEOTIDE SEQUENCE</scope>
    <source>
        <strain evidence="1">CGMCC 1.12506</strain>
    </source>
</reference>
<comment type="caution">
    <text evidence="1">The sequence shown here is derived from an EMBL/GenBank/DDBJ whole genome shotgun (WGS) entry which is preliminary data.</text>
</comment>
<sequence length="197" mass="22118">MLAQPRYTPYNQFSLEGGYGVSIPTRIVSEVSDKSFVSVTHIALGARYMFNQDWGVKGQLAFDRFSESADLGTSFFRMDAQAYYNLGRQLGLPYATNELMGLYAHGGLGVSFARSLFNDSREHNGNILIGLTPMFKLSDKLALPITLSYTHTIKQHFSFDGIPFDPPTVAYRNGGHYTFSVGLIIYLGEERMHADWY</sequence>